<evidence type="ECO:0008006" key="2">
    <source>
        <dbReference type="Google" id="ProtNLM"/>
    </source>
</evidence>
<name>A0A0F9C4Z7_9ZZZZ</name>
<proteinExistence type="predicted"/>
<feature type="non-terminal residue" evidence="1">
    <location>
        <position position="1"/>
    </location>
</feature>
<protein>
    <recommendedName>
        <fullName evidence="2">Fibronectin type-III domain-containing protein</fullName>
    </recommendedName>
</protein>
<organism evidence="1">
    <name type="scientific">marine sediment metagenome</name>
    <dbReference type="NCBI Taxonomy" id="412755"/>
    <lineage>
        <taxon>unclassified sequences</taxon>
        <taxon>metagenomes</taxon>
        <taxon>ecological metagenomes</taxon>
    </lineage>
</organism>
<accession>A0A0F9C4Z7</accession>
<gene>
    <name evidence="1" type="ORF">LCGC14_2366580</name>
</gene>
<feature type="non-terminal residue" evidence="1">
    <location>
        <position position="548"/>
    </location>
</feature>
<reference evidence="1" key="1">
    <citation type="journal article" date="2015" name="Nature">
        <title>Complex archaea that bridge the gap between prokaryotes and eukaryotes.</title>
        <authorList>
            <person name="Spang A."/>
            <person name="Saw J.H."/>
            <person name="Jorgensen S.L."/>
            <person name="Zaremba-Niedzwiedzka K."/>
            <person name="Martijn J."/>
            <person name="Lind A.E."/>
            <person name="van Eijk R."/>
            <person name="Schleper C."/>
            <person name="Guy L."/>
            <person name="Ettema T.J."/>
        </authorList>
    </citation>
    <scope>NUCLEOTIDE SEQUENCE</scope>
</reference>
<evidence type="ECO:0000313" key="1">
    <source>
        <dbReference type="EMBL" id="KKL44348.1"/>
    </source>
</evidence>
<dbReference type="AlphaFoldDB" id="A0A0F9C4Z7"/>
<sequence length="548" mass="57018">EENTDRDGNLGFSFGVSDDLNQIIAEALTSTPWMMSLGVTFSTSPGSVTTQAVTAIAAETATGNGNVISLGGPSATQHGHCWSISPNPTVSDSKTTKGAPGSTGAYTSSLTSLLPKTKYYVKSYIQGSWGTIYGAEVEFTTLGDEPSVSIQATSSIDATTATGNGNVTALGSPVASQYGHCWDTAQSPTKDDSGSGFWGKTSKGIPGATGAYTSDLTGLSPNTLYYMRSYITNTLGTFYSQQQASFTTSVGVPELSTDEADEVTETSALGKGTLINDGGSSVTEHGVVWDTSADPTIALSTRTEEGAATVGDFTSLMFALAANTLYHYRTYATNSSGTGYGEDKTFSTNITGAPTVTSEDPTDLQETTVTGNGTIVGIGGSSVTEHGHCWSTSPNPTTADSKTTNGAASAGAFTSAITDLVQNTRYYYRAYATNTQGTGYGNNVTFVMGFAFPVDTVSRVSGIKRTFWAGAAGSPGVYLAELFLGGLSTTYISSIGDREPVPSVPSTQAPSQLARTPVSGQGFQLSDYARWLSENTAFNIIRIFGHRP</sequence>
<dbReference type="EMBL" id="LAZR01034791">
    <property type="protein sequence ID" value="KKL44348.1"/>
    <property type="molecule type" value="Genomic_DNA"/>
</dbReference>
<comment type="caution">
    <text evidence="1">The sequence shown here is derived from an EMBL/GenBank/DDBJ whole genome shotgun (WGS) entry which is preliminary data.</text>
</comment>